<name>A0ABW3RPR8_9SPHI</name>
<dbReference type="RefSeq" id="WP_380897948.1">
    <property type="nucleotide sequence ID" value="NZ_JBHTKY010000026.1"/>
</dbReference>
<keyword evidence="2" id="KW-1185">Reference proteome</keyword>
<dbReference type="Proteomes" id="UP001597205">
    <property type="component" value="Unassembled WGS sequence"/>
</dbReference>
<comment type="caution">
    <text evidence="1">The sequence shown here is derived from an EMBL/GenBank/DDBJ whole genome shotgun (WGS) entry which is preliminary data.</text>
</comment>
<evidence type="ECO:0000313" key="2">
    <source>
        <dbReference type="Proteomes" id="UP001597205"/>
    </source>
</evidence>
<dbReference type="EMBL" id="JBHTKY010000026">
    <property type="protein sequence ID" value="MFD1166937.1"/>
    <property type="molecule type" value="Genomic_DNA"/>
</dbReference>
<accession>A0ABW3RPR8</accession>
<dbReference type="Pfam" id="PF19781">
    <property type="entry name" value="DUF6266"/>
    <property type="match status" value="1"/>
</dbReference>
<reference evidence="2" key="1">
    <citation type="journal article" date="2019" name="Int. J. Syst. Evol. Microbiol.">
        <title>The Global Catalogue of Microorganisms (GCM) 10K type strain sequencing project: providing services to taxonomists for standard genome sequencing and annotation.</title>
        <authorList>
            <consortium name="The Broad Institute Genomics Platform"/>
            <consortium name="The Broad Institute Genome Sequencing Center for Infectious Disease"/>
            <person name="Wu L."/>
            <person name="Ma J."/>
        </authorList>
    </citation>
    <scope>NUCLEOTIDE SEQUENCE [LARGE SCALE GENOMIC DNA]</scope>
    <source>
        <strain evidence="2">CCUG 52468</strain>
    </source>
</reference>
<proteinExistence type="predicted"/>
<sequence length="213" mass="24525">MATAKNGKVQSFTGMVGNLVYCNWKGIPYVRSRPDVRNLKRSRLQVKANSKFKKLQLMLSQILPYIRQGFKNFNKEWTSHNSAMSYNLKHAIVEKDSNFEIDWSNFSISRGIENPIIGYTLIVSKGKMIIDWQLNIDHVEKQNLWKYRCMILAYPENPENQVFGVVNGSLLDELKHSIHFIKPTETAVYHVYIAFLSNDGSSKSTNSIYLGKV</sequence>
<dbReference type="InterPro" id="IPR046233">
    <property type="entry name" value="DUF6266"/>
</dbReference>
<protein>
    <submittedName>
        <fullName evidence="1">DUF6266 family protein</fullName>
    </submittedName>
</protein>
<evidence type="ECO:0000313" key="1">
    <source>
        <dbReference type="EMBL" id="MFD1166937.1"/>
    </source>
</evidence>
<gene>
    <name evidence="1" type="ORF">ACFQ2C_15115</name>
</gene>
<organism evidence="1 2">
    <name type="scientific">Sphingobacterium daejeonense</name>
    <dbReference type="NCBI Taxonomy" id="371142"/>
    <lineage>
        <taxon>Bacteria</taxon>
        <taxon>Pseudomonadati</taxon>
        <taxon>Bacteroidota</taxon>
        <taxon>Sphingobacteriia</taxon>
        <taxon>Sphingobacteriales</taxon>
        <taxon>Sphingobacteriaceae</taxon>
        <taxon>Sphingobacterium</taxon>
    </lineage>
</organism>